<dbReference type="SUPFAM" id="SSF52540">
    <property type="entry name" value="P-loop containing nucleoside triphosphate hydrolases"/>
    <property type="match status" value="1"/>
</dbReference>
<evidence type="ECO:0000256" key="3">
    <source>
        <dbReference type="ARBA" id="ARBA00022840"/>
    </source>
</evidence>
<dbReference type="Gene3D" id="3.40.50.300">
    <property type="entry name" value="P-loop containing nucleotide triphosphate hydrolases"/>
    <property type="match status" value="1"/>
</dbReference>
<keyword evidence="2" id="KW-0547">Nucleotide-binding</keyword>
<dbReference type="PROSITE" id="PS50893">
    <property type="entry name" value="ABC_TRANSPORTER_2"/>
    <property type="match status" value="1"/>
</dbReference>
<feature type="domain" description="ABC transporter" evidence="4">
    <location>
        <begin position="22"/>
        <end position="255"/>
    </location>
</feature>
<dbReference type="Proteomes" id="UP001207654">
    <property type="component" value="Unassembled WGS sequence"/>
</dbReference>
<dbReference type="InterPro" id="IPR003439">
    <property type="entry name" value="ABC_transporter-like_ATP-bd"/>
</dbReference>
<evidence type="ECO:0000313" key="5">
    <source>
        <dbReference type="EMBL" id="MCY1081505.1"/>
    </source>
</evidence>
<proteinExistence type="predicted"/>
<dbReference type="PANTHER" id="PTHR42711:SF4">
    <property type="entry name" value="ABC TRANSPORTER RELATED"/>
    <property type="match status" value="1"/>
</dbReference>
<dbReference type="InterPro" id="IPR027417">
    <property type="entry name" value="P-loop_NTPase"/>
</dbReference>
<dbReference type="RefSeq" id="WP_267540101.1">
    <property type="nucleotide sequence ID" value="NZ_JAPNKA010000001.1"/>
</dbReference>
<keyword evidence="1" id="KW-0813">Transport</keyword>
<name>A0ABT4AIQ1_9BACT</name>
<reference evidence="5 6" key="1">
    <citation type="submission" date="2022-11" db="EMBL/GenBank/DDBJ databases">
        <title>Minimal conservation of predation-associated metabolite biosynthetic gene clusters underscores biosynthetic potential of Myxococcota including descriptions for ten novel species: Archangium lansinium sp. nov., Myxococcus landrumus sp. nov., Nannocystis bai.</title>
        <authorList>
            <person name="Ahearne A."/>
            <person name="Stevens C."/>
            <person name="Phillips K."/>
        </authorList>
    </citation>
    <scope>NUCLEOTIDE SEQUENCE [LARGE SCALE GENOMIC DNA]</scope>
    <source>
        <strain evidence="5 6">MIWBW</strain>
    </source>
</reference>
<accession>A0ABT4AIQ1</accession>
<gene>
    <name evidence="5" type="ORF">OV287_44335</name>
</gene>
<protein>
    <submittedName>
        <fullName evidence="5">ATP-binding cassette domain-containing protein</fullName>
    </submittedName>
</protein>
<dbReference type="GO" id="GO:0005524">
    <property type="term" value="F:ATP binding"/>
    <property type="evidence" value="ECO:0007669"/>
    <property type="project" value="UniProtKB-KW"/>
</dbReference>
<dbReference type="Pfam" id="PF00005">
    <property type="entry name" value="ABC_tran"/>
    <property type="match status" value="1"/>
</dbReference>
<dbReference type="EMBL" id="JAPNKA010000001">
    <property type="protein sequence ID" value="MCY1081505.1"/>
    <property type="molecule type" value="Genomic_DNA"/>
</dbReference>
<keyword evidence="6" id="KW-1185">Reference proteome</keyword>
<dbReference type="PANTHER" id="PTHR42711">
    <property type="entry name" value="ABC TRANSPORTER ATP-BINDING PROTEIN"/>
    <property type="match status" value="1"/>
</dbReference>
<organism evidence="5 6">
    <name type="scientific">Archangium lansingense</name>
    <dbReference type="NCBI Taxonomy" id="2995310"/>
    <lineage>
        <taxon>Bacteria</taxon>
        <taxon>Pseudomonadati</taxon>
        <taxon>Myxococcota</taxon>
        <taxon>Myxococcia</taxon>
        <taxon>Myxococcales</taxon>
        <taxon>Cystobacterineae</taxon>
        <taxon>Archangiaceae</taxon>
        <taxon>Archangium</taxon>
    </lineage>
</organism>
<evidence type="ECO:0000313" key="6">
    <source>
        <dbReference type="Proteomes" id="UP001207654"/>
    </source>
</evidence>
<evidence type="ECO:0000256" key="1">
    <source>
        <dbReference type="ARBA" id="ARBA00022448"/>
    </source>
</evidence>
<keyword evidence="3 5" id="KW-0067">ATP-binding</keyword>
<evidence type="ECO:0000256" key="2">
    <source>
        <dbReference type="ARBA" id="ARBA00022741"/>
    </source>
</evidence>
<dbReference type="InterPro" id="IPR050763">
    <property type="entry name" value="ABC_transporter_ATP-binding"/>
</dbReference>
<sequence length="331" mass="36717">MISVRDLRKHYQVHKRPPGLKAALRSVFHRTYTSVKAVDGISFEIKPGERVGFLGPNGAGKTTTLKVLAGLLHPSSGEVRVDGHVPRHREDAFLKKIMLVMGQKQQLLWDLPPAETFELNRAIYDVPRAQYKQTLDELVTLLELEELIGKPARQLSLGERMKCELAAALIHRPKVLFLDEPTIGLDVSMQAIMRTFIKSYNERNGATLILTSHYMDDVAALCPRVIVIDKGLLSYDGGLDALVQRVRPEKRVVLRLNQPVDVNSLAPLGKVVSHDNVTAVLQVPQDAVNTTVSRALSHLPVQDLTVENAPLEEVMSELFAETKAHRGTVGT</sequence>
<comment type="caution">
    <text evidence="5">The sequence shown here is derived from an EMBL/GenBank/DDBJ whole genome shotgun (WGS) entry which is preliminary data.</text>
</comment>
<dbReference type="InterPro" id="IPR003593">
    <property type="entry name" value="AAA+_ATPase"/>
</dbReference>
<dbReference type="SMART" id="SM00382">
    <property type="entry name" value="AAA"/>
    <property type="match status" value="1"/>
</dbReference>
<evidence type="ECO:0000259" key="4">
    <source>
        <dbReference type="PROSITE" id="PS50893"/>
    </source>
</evidence>